<dbReference type="InterPro" id="IPR017871">
    <property type="entry name" value="ABC_transporter-like_CS"/>
</dbReference>
<keyword evidence="4" id="KW-0067">ATP-binding</keyword>
<evidence type="ECO:0000313" key="9">
    <source>
        <dbReference type="EMBL" id="SDW84912.1"/>
    </source>
</evidence>
<evidence type="ECO:0000256" key="5">
    <source>
        <dbReference type="ARBA" id="ARBA00022967"/>
    </source>
</evidence>
<dbReference type="GO" id="GO:0005524">
    <property type="term" value="F:ATP binding"/>
    <property type="evidence" value="ECO:0007669"/>
    <property type="project" value="UniProtKB-KW"/>
</dbReference>
<dbReference type="GO" id="GO:0017004">
    <property type="term" value="P:cytochrome complex assembly"/>
    <property type="evidence" value="ECO:0007669"/>
    <property type="project" value="UniProtKB-KW"/>
</dbReference>
<dbReference type="PANTHER" id="PTHR43499">
    <property type="entry name" value="ABC TRANSPORTER I FAMILY MEMBER 1"/>
    <property type="match status" value="1"/>
</dbReference>
<dbReference type="InterPro" id="IPR027417">
    <property type="entry name" value="P-loop_NTPase"/>
</dbReference>
<dbReference type="InterPro" id="IPR005895">
    <property type="entry name" value="ABC_transptr_haem_export_CcmA"/>
</dbReference>
<keyword evidence="3" id="KW-0201">Cytochrome c-type biogenesis</keyword>
<evidence type="ECO:0000259" key="8">
    <source>
        <dbReference type="PROSITE" id="PS50893"/>
    </source>
</evidence>
<keyword evidence="6" id="KW-0472">Membrane</keyword>
<dbReference type="Pfam" id="PF00005">
    <property type="entry name" value="ABC_tran"/>
    <property type="match status" value="1"/>
</dbReference>
<dbReference type="Proteomes" id="UP000199118">
    <property type="component" value="Unassembled WGS sequence"/>
</dbReference>
<evidence type="ECO:0000256" key="7">
    <source>
        <dbReference type="SAM" id="MobiDB-lite"/>
    </source>
</evidence>
<dbReference type="Gene3D" id="3.40.50.300">
    <property type="entry name" value="P-loop containing nucleotide triphosphate hydrolases"/>
    <property type="match status" value="1"/>
</dbReference>
<feature type="domain" description="ABC transporter" evidence="8">
    <location>
        <begin position="3"/>
        <end position="225"/>
    </location>
</feature>
<dbReference type="InterPro" id="IPR003593">
    <property type="entry name" value="AAA+_ATPase"/>
</dbReference>
<dbReference type="NCBIfam" id="TIGR01189">
    <property type="entry name" value="ccmA"/>
    <property type="match status" value="1"/>
</dbReference>
<keyword evidence="5" id="KW-1278">Translocase</keyword>
<evidence type="ECO:0000256" key="2">
    <source>
        <dbReference type="ARBA" id="ARBA00022741"/>
    </source>
</evidence>
<dbReference type="PROSITE" id="PS00211">
    <property type="entry name" value="ABC_TRANSPORTER_1"/>
    <property type="match status" value="1"/>
</dbReference>
<keyword evidence="10" id="KW-1185">Reference proteome</keyword>
<keyword evidence="2" id="KW-0547">Nucleotide-binding</keyword>
<dbReference type="OrthoDB" id="9800654at2"/>
<keyword evidence="1" id="KW-0813">Transport</keyword>
<evidence type="ECO:0000256" key="6">
    <source>
        <dbReference type="ARBA" id="ARBA00023136"/>
    </source>
</evidence>
<dbReference type="GO" id="GO:0022857">
    <property type="term" value="F:transmembrane transporter activity"/>
    <property type="evidence" value="ECO:0007669"/>
    <property type="project" value="InterPro"/>
</dbReference>
<dbReference type="EMBL" id="FNMZ01000002">
    <property type="protein sequence ID" value="SDW84912.1"/>
    <property type="molecule type" value="Genomic_DNA"/>
</dbReference>
<dbReference type="GO" id="GO:0016887">
    <property type="term" value="F:ATP hydrolysis activity"/>
    <property type="evidence" value="ECO:0007669"/>
    <property type="project" value="InterPro"/>
</dbReference>
<dbReference type="SMART" id="SM00382">
    <property type="entry name" value="AAA"/>
    <property type="match status" value="1"/>
</dbReference>
<dbReference type="InterPro" id="IPR003439">
    <property type="entry name" value="ABC_transporter-like_ATP-bd"/>
</dbReference>
<evidence type="ECO:0000313" key="10">
    <source>
        <dbReference type="Proteomes" id="UP000199118"/>
    </source>
</evidence>
<proteinExistence type="predicted"/>
<dbReference type="PROSITE" id="PS50893">
    <property type="entry name" value="ABC_TRANSPORTER_2"/>
    <property type="match status" value="1"/>
</dbReference>
<feature type="region of interest" description="Disordered" evidence="7">
    <location>
        <begin position="201"/>
        <end position="227"/>
    </location>
</feature>
<evidence type="ECO:0000256" key="1">
    <source>
        <dbReference type="ARBA" id="ARBA00022448"/>
    </source>
</evidence>
<dbReference type="STRING" id="356660.SAMN05444336_102521"/>
<dbReference type="AlphaFoldDB" id="A0A1H2WWD0"/>
<dbReference type="RefSeq" id="WP_092680751.1">
    <property type="nucleotide sequence ID" value="NZ_FNMZ01000002.1"/>
</dbReference>
<gene>
    <name evidence="9" type="ORF">SAMN05444336_102521</name>
</gene>
<protein>
    <submittedName>
        <fullName evidence="9">Heme exporter protein A</fullName>
    </submittedName>
</protein>
<sequence length="227" mass="23503">MKLVAHDLACRRAGRTIFRGLGFAVAPGAAAALRGPNGSGKSSLLRVLAGLAPAAGGTVRLGDLDLARDGEAWRERVALAGHLDAVKPGFSVRENLTCWADFHGAPRARADAALERFGLESRADDPAHWCSAGQKRRLGLARLLIVDRPVWLLDEPTVSLDAASVAVFAQVVAEHCAAGGLALAATHVDLGFGAGAEVHMPAPGASDPADDDANHAASDPFLGEDWA</sequence>
<name>A0A1H2WWD0_9RHOB</name>
<reference evidence="9 10" key="1">
    <citation type="submission" date="2016-10" db="EMBL/GenBank/DDBJ databases">
        <authorList>
            <person name="de Groot N.N."/>
        </authorList>
    </citation>
    <scope>NUCLEOTIDE SEQUENCE [LARGE SCALE GENOMIC DNA]</scope>
    <source>
        <strain evidence="9 10">DSM 17890</strain>
    </source>
</reference>
<evidence type="ECO:0000256" key="3">
    <source>
        <dbReference type="ARBA" id="ARBA00022748"/>
    </source>
</evidence>
<organism evidence="9 10">
    <name type="scientific">Albimonas donghaensis</name>
    <dbReference type="NCBI Taxonomy" id="356660"/>
    <lineage>
        <taxon>Bacteria</taxon>
        <taxon>Pseudomonadati</taxon>
        <taxon>Pseudomonadota</taxon>
        <taxon>Alphaproteobacteria</taxon>
        <taxon>Rhodobacterales</taxon>
        <taxon>Paracoccaceae</taxon>
        <taxon>Albimonas</taxon>
    </lineage>
</organism>
<evidence type="ECO:0000256" key="4">
    <source>
        <dbReference type="ARBA" id="ARBA00022840"/>
    </source>
</evidence>
<dbReference type="SUPFAM" id="SSF52540">
    <property type="entry name" value="P-loop containing nucleoside triphosphate hydrolases"/>
    <property type="match status" value="1"/>
</dbReference>
<accession>A0A1H2WWD0</accession>
<dbReference type="PANTHER" id="PTHR43499:SF1">
    <property type="entry name" value="ABC TRANSPORTER I FAMILY MEMBER 1"/>
    <property type="match status" value="1"/>
</dbReference>